<comment type="caution">
    <text evidence="1">The sequence shown here is derived from an EMBL/GenBank/DDBJ whole genome shotgun (WGS) entry which is preliminary data.</text>
</comment>
<gene>
    <name evidence="1" type="ORF">M8523_24560</name>
</gene>
<dbReference type="PANTHER" id="PTHR43844">
    <property type="entry name" value="METHIONINE SYNTHASE"/>
    <property type="match status" value="1"/>
</dbReference>
<dbReference type="Gene3D" id="3.20.20.210">
    <property type="match status" value="1"/>
</dbReference>
<evidence type="ECO:0000313" key="1">
    <source>
        <dbReference type="EMBL" id="MCW6511179.1"/>
    </source>
</evidence>
<proteinExistence type="predicted"/>
<organism evidence="1 2">
    <name type="scientific">Lichenifustis flavocetrariae</name>
    <dbReference type="NCBI Taxonomy" id="2949735"/>
    <lineage>
        <taxon>Bacteria</taxon>
        <taxon>Pseudomonadati</taxon>
        <taxon>Pseudomonadota</taxon>
        <taxon>Alphaproteobacteria</taxon>
        <taxon>Hyphomicrobiales</taxon>
        <taxon>Lichenihabitantaceae</taxon>
        <taxon>Lichenifustis</taxon>
    </lineage>
</organism>
<dbReference type="Proteomes" id="UP001165667">
    <property type="component" value="Unassembled WGS sequence"/>
</dbReference>
<evidence type="ECO:0008006" key="3">
    <source>
        <dbReference type="Google" id="ProtNLM"/>
    </source>
</evidence>
<dbReference type="AlphaFoldDB" id="A0AA42CL26"/>
<sequence length="396" mass="43733">MKTSTDGILTTHTGSLPRSKALSSLLVKREQRKPFDAEALRTEIEHNLDENVKRQAENGITVGNDGETPRVGFSTYTTERMSGFGGESVRKPTLDAVKFPGFADFMKRQIGVADDLAKVWNAPQAVGKLHYDPTLTEAKEESVAFQDSLKRTGTKFVETFMSAASPGIVSTTMLLSPDNPEYKTDADYVMAIARELKQEYEYIVSQGYVLQLDAPDLAMERVIMFGDQPLNVFLDRVALHIEAINVAVANIPRDRVRLHVCWGNWNGPHQDDVDMADLLPLLYKAKVGALSIPVGNPRHEHEIETFRTLPLPKEMILIPGVIDVTTNYLEHPEVVANRLCAAVAAVGDKERVIGGTDCGFGTFASYEFIAEDIVWAKLKTLSDGAAIATKRLWGRA</sequence>
<dbReference type="SUPFAM" id="SSF51726">
    <property type="entry name" value="UROD/MetE-like"/>
    <property type="match status" value="1"/>
</dbReference>
<name>A0AA42CL26_9HYPH</name>
<protein>
    <recommendedName>
        <fullName evidence="3">Methionine synthase</fullName>
    </recommendedName>
</protein>
<dbReference type="RefSeq" id="WP_282587558.1">
    <property type="nucleotide sequence ID" value="NZ_JAMOIM010000022.1"/>
</dbReference>
<dbReference type="InterPro" id="IPR038071">
    <property type="entry name" value="UROD/MetE-like_sf"/>
</dbReference>
<reference evidence="1" key="1">
    <citation type="submission" date="2022-05" db="EMBL/GenBank/DDBJ databases">
        <authorList>
            <person name="Pankratov T."/>
        </authorList>
    </citation>
    <scope>NUCLEOTIDE SEQUENCE</scope>
    <source>
        <strain evidence="1">BP6-180914</strain>
    </source>
</reference>
<evidence type="ECO:0000313" key="2">
    <source>
        <dbReference type="Proteomes" id="UP001165667"/>
    </source>
</evidence>
<accession>A0AA42CL26</accession>
<dbReference type="PANTHER" id="PTHR43844:SF2">
    <property type="entry name" value="SYNTHASE, VITAMIN-B12 INDEPENDENT, PUTATIVE (AFU_ORTHOLOGUE AFUA_3G12060)-RELATED"/>
    <property type="match status" value="1"/>
</dbReference>
<dbReference type="EMBL" id="JAMOIM010000022">
    <property type="protein sequence ID" value="MCW6511179.1"/>
    <property type="molecule type" value="Genomic_DNA"/>
</dbReference>
<keyword evidence="2" id="KW-1185">Reference proteome</keyword>